<dbReference type="Gene3D" id="3.60.20.10">
    <property type="entry name" value="Glutamine Phosphoribosylpyrophosphate, subunit 1, domain 1"/>
    <property type="match status" value="1"/>
</dbReference>
<evidence type="ECO:0000313" key="9">
    <source>
        <dbReference type="EMBL" id="RST31207.1"/>
    </source>
</evidence>
<dbReference type="PIRSF" id="PIRSF001589">
    <property type="entry name" value="Asn_synthetase_glu-h"/>
    <property type="match status" value="1"/>
</dbReference>
<comment type="pathway">
    <text evidence="1">Amino-acid biosynthesis; L-asparagine biosynthesis; L-asparagine from L-aspartate (L-Gln route): step 1/1.</text>
</comment>
<feature type="domain" description="Asparagine synthetase" evidence="7">
    <location>
        <begin position="210"/>
        <end position="556"/>
    </location>
</feature>
<dbReference type="InterPro" id="IPR029055">
    <property type="entry name" value="Ntn_hydrolases_N"/>
</dbReference>
<evidence type="ECO:0000256" key="2">
    <source>
        <dbReference type="ARBA" id="ARBA00005752"/>
    </source>
</evidence>
<evidence type="ECO:0000256" key="6">
    <source>
        <dbReference type="ARBA" id="ARBA00048741"/>
    </source>
</evidence>
<organism evidence="9 10">
    <name type="scientific">Sphingomonas ginkgonis</name>
    <dbReference type="NCBI Taxonomy" id="2315330"/>
    <lineage>
        <taxon>Bacteria</taxon>
        <taxon>Pseudomonadati</taxon>
        <taxon>Pseudomonadota</taxon>
        <taxon>Alphaproteobacteria</taxon>
        <taxon>Sphingomonadales</taxon>
        <taxon>Sphingomonadaceae</taxon>
        <taxon>Sphingomonas</taxon>
    </lineage>
</organism>
<dbReference type="GO" id="GO:0006529">
    <property type="term" value="P:asparagine biosynthetic process"/>
    <property type="evidence" value="ECO:0007669"/>
    <property type="project" value="InterPro"/>
</dbReference>
<dbReference type="SUPFAM" id="SSF56235">
    <property type="entry name" value="N-terminal nucleophile aminohydrolases (Ntn hydrolases)"/>
    <property type="match status" value="1"/>
</dbReference>
<dbReference type="InterPro" id="IPR017932">
    <property type="entry name" value="GATase_2_dom"/>
</dbReference>
<evidence type="ECO:0000256" key="5">
    <source>
        <dbReference type="ARBA" id="ARBA00022840"/>
    </source>
</evidence>
<evidence type="ECO:0000256" key="3">
    <source>
        <dbReference type="ARBA" id="ARBA00012737"/>
    </source>
</evidence>
<proteinExistence type="inferred from homology"/>
<dbReference type="RefSeq" id="WP_126719036.1">
    <property type="nucleotide sequence ID" value="NZ_RWJF01000001.1"/>
</dbReference>
<gene>
    <name evidence="9" type="ORF">HMF7854_10435</name>
</gene>
<dbReference type="InterPro" id="IPR001962">
    <property type="entry name" value="Asn_synthase"/>
</dbReference>
<dbReference type="InterPro" id="IPR014729">
    <property type="entry name" value="Rossmann-like_a/b/a_fold"/>
</dbReference>
<evidence type="ECO:0000256" key="1">
    <source>
        <dbReference type="ARBA" id="ARBA00005187"/>
    </source>
</evidence>
<keyword evidence="5" id="KW-0067">ATP-binding</keyword>
<dbReference type="Pfam" id="PF00733">
    <property type="entry name" value="Asn_synthase"/>
    <property type="match status" value="1"/>
</dbReference>
<protein>
    <recommendedName>
        <fullName evidence="3">asparagine synthase (glutamine-hydrolyzing)</fullName>
        <ecNumber evidence="3">6.3.5.4</ecNumber>
    </recommendedName>
</protein>
<dbReference type="GO" id="GO:0004066">
    <property type="term" value="F:asparagine synthase (glutamine-hydrolyzing) activity"/>
    <property type="evidence" value="ECO:0007669"/>
    <property type="project" value="UniProtKB-EC"/>
</dbReference>
<evidence type="ECO:0000313" key="10">
    <source>
        <dbReference type="Proteomes" id="UP000274661"/>
    </source>
</evidence>
<name>A0A3R9WQT2_9SPHN</name>
<comment type="similarity">
    <text evidence="2">Belongs to the asparagine synthetase family.</text>
</comment>
<dbReference type="EC" id="6.3.5.4" evidence="3"/>
<evidence type="ECO:0000256" key="4">
    <source>
        <dbReference type="ARBA" id="ARBA00022741"/>
    </source>
</evidence>
<dbReference type="OrthoDB" id="9763290at2"/>
<dbReference type="Gene3D" id="3.40.50.620">
    <property type="entry name" value="HUPs"/>
    <property type="match status" value="1"/>
</dbReference>
<dbReference type="InterPro" id="IPR051786">
    <property type="entry name" value="ASN_synthetase/amidase"/>
</dbReference>
<keyword evidence="10" id="KW-1185">Reference proteome</keyword>
<dbReference type="AlphaFoldDB" id="A0A3R9WQT2"/>
<dbReference type="Proteomes" id="UP000274661">
    <property type="component" value="Unassembled WGS sequence"/>
</dbReference>
<comment type="caution">
    <text evidence="9">The sequence shown here is derived from an EMBL/GenBank/DDBJ whole genome shotgun (WGS) entry which is preliminary data.</text>
</comment>
<comment type="catalytic activity">
    <reaction evidence="6">
        <text>L-aspartate + L-glutamine + ATP + H2O = L-asparagine + L-glutamate + AMP + diphosphate + H(+)</text>
        <dbReference type="Rhea" id="RHEA:12228"/>
        <dbReference type="ChEBI" id="CHEBI:15377"/>
        <dbReference type="ChEBI" id="CHEBI:15378"/>
        <dbReference type="ChEBI" id="CHEBI:29985"/>
        <dbReference type="ChEBI" id="CHEBI:29991"/>
        <dbReference type="ChEBI" id="CHEBI:30616"/>
        <dbReference type="ChEBI" id="CHEBI:33019"/>
        <dbReference type="ChEBI" id="CHEBI:58048"/>
        <dbReference type="ChEBI" id="CHEBI:58359"/>
        <dbReference type="ChEBI" id="CHEBI:456215"/>
        <dbReference type="EC" id="6.3.5.4"/>
    </reaction>
</comment>
<dbReference type="EMBL" id="RWJF01000001">
    <property type="protein sequence ID" value="RST31207.1"/>
    <property type="molecule type" value="Genomic_DNA"/>
</dbReference>
<dbReference type="PANTHER" id="PTHR43284">
    <property type="entry name" value="ASPARAGINE SYNTHETASE (GLUTAMINE-HYDROLYZING)"/>
    <property type="match status" value="1"/>
</dbReference>
<evidence type="ECO:0000259" key="7">
    <source>
        <dbReference type="Pfam" id="PF00733"/>
    </source>
</evidence>
<sequence length="590" mass="65846">MNHGSGWFVAAGPDACGIVQASLPDYPTGQFLFFRVADPSMVSERHGVTVLVDGRIDNRRELLHALGLAADLTNAGLVLSAWLCWGEQTIERLHGDFAIVVHDLGRHSLFLARDIFGQRSLFYRLFGDGLVVGPSSAELAKLVGSCEPDILHLLREEILEADEGDSTNYREVRRVRPGEILRWNGAVSATRYWRPRLDPLPIDDGEATEEYRSLLDQAVAARLPRGGTVACHLSSGFDSAAVVATASRLAGSGRVRAFTSAPWPGDFTVPKDRVADEAPIARELSAELGIAHRTIRDNESPLTLWRRYSGVFEMPIRKPFNTAWWTAIAQQAREGGSSVLLTGEMGNLTLNFGGPHVLANYLSSRRYLVWLRESLLALRRPEFSWKGVAFNSVAPFLPSALRQRLTGDNLGAVTFLRREHWERAGISPDYNSSPESRLDYFRLLDWGLHRNSTRTLFGLDERDAMADRRIAEFALRLPPEQFFRNGQARPLAKRALADRLPPYILDAKTRGLQSADWALRLDRAAASEALEEISASHAAVELFDFEAMRQALNNWPVADWNRLDIVMRYRVAFVSALATGYFLLSLEGRL</sequence>
<dbReference type="Pfam" id="PF13537">
    <property type="entry name" value="GATase_7"/>
    <property type="match status" value="1"/>
</dbReference>
<feature type="domain" description="Glutamine amidotransferase type-2" evidence="8">
    <location>
        <begin position="41"/>
        <end position="133"/>
    </location>
</feature>
<evidence type="ECO:0000259" key="8">
    <source>
        <dbReference type="Pfam" id="PF13537"/>
    </source>
</evidence>
<accession>A0A3R9WQT2</accession>
<dbReference type="InterPro" id="IPR006426">
    <property type="entry name" value="Asn_synth_AEB"/>
</dbReference>
<reference evidence="9 10" key="1">
    <citation type="submission" date="2018-12" db="EMBL/GenBank/DDBJ databases">
        <title>Sphingomonas sp. HMF7854 Genome sequencing and assembly.</title>
        <authorList>
            <person name="Cha I."/>
            <person name="Kang H."/>
            <person name="Kim H."/>
            <person name="Kang J."/>
            <person name="Joh K."/>
        </authorList>
    </citation>
    <scope>NUCLEOTIDE SEQUENCE [LARGE SCALE GENOMIC DNA]</scope>
    <source>
        <strain evidence="9 10">HMF7854</strain>
    </source>
</reference>
<dbReference type="GO" id="GO:0005524">
    <property type="term" value="F:ATP binding"/>
    <property type="evidence" value="ECO:0007669"/>
    <property type="project" value="UniProtKB-KW"/>
</dbReference>
<dbReference type="PANTHER" id="PTHR43284:SF1">
    <property type="entry name" value="ASPARAGINE SYNTHETASE"/>
    <property type="match status" value="1"/>
</dbReference>
<keyword evidence="4" id="KW-0547">Nucleotide-binding</keyword>
<dbReference type="SUPFAM" id="SSF52402">
    <property type="entry name" value="Adenine nucleotide alpha hydrolases-like"/>
    <property type="match status" value="1"/>
</dbReference>